<keyword evidence="1" id="KW-0472">Membrane</keyword>
<keyword evidence="1" id="KW-1133">Transmembrane helix</keyword>
<dbReference type="CDD" id="cd16385">
    <property type="entry name" value="IcmL"/>
    <property type="match status" value="1"/>
</dbReference>
<reference evidence="2" key="1">
    <citation type="submission" date="2019-02" db="EMBL/GenBank/DDBJ databases">
        <authorList>
            <person name="Taiaroa G."/>
            <person name="Butler M."/>
            <person name="Lamont I."/>
            <person name="Black M."/>
            <person name="Poulter J."/>
            <person name="Zhao M."/>
            <person name="Poulter R."/>
        </authorList>
    </citation>
    <scope>NUCLEOTIDE SEQUENCE</scope>
    <source>
        <strain evidence="2">1215</strain>
        <plasmid evidence="2">pMG4_1215</plasmid>
    </source>
</reference>
<organism evidence="2">
    <name type="scientific">Pseudomonas syringae pv. actinidiae</name>
    <dbReference type="NCBI Taxonomy" id="103796"/>
    <lineage>
        <taxon>Bacteria</taxon>
        <taxon>Pseudomonadati</taxon>
        <taxon>Pseudomonadota</taxon>
        <taxon>Gammaproteobacteria</taxon>
        <taxon>Pseudomonadales</taxon>
        <taxon>Pseudomonadaceae</taxon>
        <taxon>Pseudomonas</taxon>
        <taxon>Pseudomonas syringae</taxon>
    </lineage>
</organism>
<dbReference type="AlphaFoldDB" id="A0A7L7TC56"/>
<protein>
    <submittedName>
        <fullName evidence="2">IncI1 plasmid conjugative transfer protein TraM</fullName>
    </submittedName>
</protein>
<dbReference type="EMBL" id="MK569690">
    <property type="protein sequence ID" value="QOC74184.1"/>
    <property type="molecule type" value="Genomic_DNA"/>
</dbReference>
<keyword evidence="2" id="KW-0614">Plasmid</keyword>
<proteinExistence type="predicted"/>
<dbReference type="Pfam" id="PF11393">
    <property type="entry name" value="T4BSS_DotI_IcmL"/>
    <property type="match status" value="1"/>
</dbReference>
<geneLocation type="plasmid" evidence="2">
    <name>pMG4_1215</name>
</geneLocation>
<name>A0A7L7TC56_PSESF</name>
<keyword evidence="1" id="KW-0812">Transmembrane</keyword>
<sequence>MNNVNDDQLVGAIVFKSRIYLYLICVLIALVVGLSAGLGGTIWYAKNKIESIKREYFATTHNGSLFQLTPLDSPIGGEEKALNFSSTCVIRMFQLDYVNYRRQQAEAQRTCFTDPGYSSYLAAFERAGLMELLRDPKTRLVLAATPGPGEFVDKSVKVTDGVARQSYTITHPIDIVFNGNVNQPRRGSIEVDLLRIDQANRADGLAVHAIRVKVNKT</sequence>
<evidence type="ECO:0000256" key="1">
    <source>
        <dbReference type="SAM" id="Phobius"/>
    </source>
</evidence>
<evidence type="ECO:0000313" key="2">
    <source>
        <dbReference type="EMBL" id="QOC74184.1"/>
    </source>
</evidence>
<dbReference type="InterPro" id="IPR021055">
    <property type="entry name" value="T4BSS_IcmL/DotI"/>
</dbReference>
<feature type="transmembrane region" description="Helical" evidence="1">
    <location>
        <begin position="20"/>
        <end position="45"/>
    </location>
</feature>
<accession>A0A7L7TC56</accession>
<dbReference type="RefSeq" id="WP_054076238.1">
    <property type="nucleotide sequence ID" value="NZ_MK569690.1"/>
</dbReference>